<reference evidence="1" key="1">
    <citation type="submission" date="2023-10" db="EMBL/GenBank/DDBJ databases">
        <title>Genome assembly of Pristionchus species.</title>
        <authorList>
            <person name="Yoshida K."/>
            <person name="Sommer R.J."/>
        </authorList>
    </citation>
    <scope>NUCLEOTIDE SEQUENCE</scope>
    <source>
        <strain evidence="1">RS5133</strain>
    </source>
</reference>
<proteinExistence type="predicted"/>
<comment type="caution">
    <text evidence="1">The sequence shown here is derived from an EMBL/GenBank/DDBJ whole genome shotgun (WGS) entry which is preliminary data.</text>
</comment>
<protein>
    <submittedName>
        <fullName evidence="1">Uncharacterized protein</fullName>
    </submittedName>
</protein>
<dbReference type="AlphaFoldDB" id="A0AAV5W5U6"/>
<name>A0AAV5W5U6_9BILA</name>
<keyword evidence="2" id="KW-1185">Reference proteome</keyword>
<sequence>APIYFTRHKLALRRKSFMKLRLINLHFDFIQMFMGSSFKAIHIGLPLIKYSVDRRIWTKLLLDLRCQVMTIEGLPEILLN</sequence>
<feature type="non-terminal residue" evidence="1">
    <location>
        <position position="1"/>
    </location>
</feature>
<evidence type="ECO:0000313" key="1">
    <source>
        <dbReference type="EMBL" id="GMT26913.1"/>
    </source>
</evidence>
<feature type="non-terminal residue" evidence="1">
    <location>
        <position position="80"/>
    </location>
</feature>
<gene>
    <name evidence="1" type="ORF">PFISCL1PPCAC_18210</name>
</gene>
<dbReference type="EMBL" id="BTSY01000005">
    <property type="protein sequence ID" value="GMT26913.1"/>
    <property type="molecule type" value="Genomic_DNA"/>
</dbReference>
<organism evidence="1 2">
    <name type="scientific">Pristionchus fissidentatus</name>
    <dbReference type="NCBI Taxonomy" id="1538716"/>
    <lineage>
        <taxon>Eukaryota</taxon>
        <taxon>Metazoa</taxon>
        <taxon>Ecdysozoa</taxon>
        <taxon>Nematoda</taxon>
        <taxon>Chromadorea</taxon>
        <taxon>Rhabditida</taxon>
        <taxon>Rhabditina</taxon>
        <taxon>Diplogasteromorpha</taxon>
        <taxon>Diplogasteroidea</taxon>
        <taxon>Neodiplogasteridae</taxon>
        <taxon>Pristionchus</taxon>
    </lineage>
</organism>
<accession>A0AAV5W5U6</accession>
<dbReference type="Proteomes" id="UP001432322">
    <property type="component" value="Unassembled WGS sequence"/>
</dbReference>
<evidence type="ECO:0000313" key="2">
    <source>
        <dbReference type="Proteomes" id="UP001432322"/>
    </source>
</evidence>